<keyword evidence="6 7" id="KW-0472">Membrane</keyword>
<feature type="transmembrane region" description="Helical" evidence="7">
    <location>
        <begin position="156"/>
        <end position="174"/>
    </location>
</feature>
<evidence type="ECO:0000256" key="1">
    <source>
        <dbReference type="ARBA" id="ARBA00004370"/>
    </source>
</evidence>
<comment type="subcellular location">
    <subcellularLocation>
        <location evidence="1">Membrane</location>
    </subcellularLocation>
</comment>
<comment type="caution">
    <text evidence="9">The sequence shown here is derived from an EMBL/GenBank/DDBJ whole genome shotgun (WGS) entry which is preliminary data.</text>
</comment>
<feature type="domain" description="Amino acid transporter transmembrane" evidence="8">
    <location>
        <begin position="139"/>
        <end position="184"/>
    </location>
</feature>
<dbReference type="EMBL" id="BTGU01000043">
    <property type="protein sequence ID" value="GMN52779.1"/>
    <property type="molecule type" value="Genomic_DNA"/>
</dbReference>
<proteinExistence type="predicted"/>
<name>A0AA88DJW4_FICCA</name>
<keyword evidence="5 7" id="KW-1133">Transmembrane helix</keyword>
<evidence type="ECO:0000256" key="2">
    <source>
        <dbReference type="ARBA" id="ARBA00022448"/>
    </source>
</evidence>
<evidence type="ECO:0000313" key="10">
    <source>
        <dbReference type="Proteomes" id="UP001187192"/>
    </source>
</evidence>
<keyword evidence="10" id="KW-1185">Reference proteome</keyword>
<evidence type="ECO:0000256" key="7">
    <source>
        <dbReference type="SAM" id="Phobius"/>
    </source>
</evidence>
<dbReference type="GO" id="GO:0016020">
    <property type="term" value="C:membrane"/>
    <property type="evidence" value="ECO:0007669"/>
    <property type="project" value="UniProtKB-SubCell"/>
</dbReference>
<keyword evidence="2" id="KW-0813">Transport</keyword>
<protein>
    <recommendedName>
        <fullName evidence="8">Amino acid transporter transmembrane domain-containing protein</fullName>
    </recommendedName>
</protein>
<dbReference type="AlphaFoldDB" id="A0AA88DJW4"/>
<evidence type="ECO:0000256" key="4">
    <source>
        <dbReference type="ARBA" id="ARBA00022970"/>
    </source>
</evidence>
<gene>
    <name evidence="9" type="ORF">TIFTF001_021924</name>
</gene>
<dbReference type="Pfam" id="PF01490">
    <property type="entry name" value="Aa_trans"/>
    <property type="match status" value="1"/>
</dbReference>
<reference evidence="9" key="1">
    <citation type="submission" date="2023-07" db="EMBL/GenBank/DDBJ databases">
        <title>draft genome sequence of fig (Ficus carica).</title>
        <authorList>
            <person name="Takahashi T."/>
            <person name="Nishimura K."/>
        </authorList>
    </citation>
    <scope>NUCLEOTIDE SEQUENCE</scope>
</reference>
<evidence type="ECO:0000313" key="9">
    <source>
        <dbReference type="EMBL" id="GMN52779.1"/>
    </source>
</evidence>
<keyword evidence="4" id="KW-0029">Amino-acid transport</keyword>
<organism evidence="9 10">
    <name type="scientific">Ficus carica</name>
    <name type="common">Common fig</name>
    <dbReference type="NCBI Taxonomy" id="3494"/>
    <lineage>
        <taxon>Eukaryota</taxon>
        <taxon>Viridiplantae</taxon>
        <taxon>Streptophyta</taxon>
        <taxon>Embryophyta</taxon>
        <taxon>Tracheophyta</taxon>
        <taxon>Spermatophyta</taxon>
        <taxon>Magnoliopsida</taxon>
        <taxon>eudicotyledons</taxon>
        <taxon>Gunneridae</taxon>
        <taxon>Pentapetalae</taxon>
        <taxon>rosids</taxon>
        <taxon>fabids</taxon>
        <taxon>Rosales</taxon>
        <taxon>Moraceae</taxon>
        <taxon>Ficeae</taxon>
        <taxon>Ficus</taxon>
    </lineage>
</organism>
<evidence type="ECO:0000256" key="5">
    <source>
        <dbReference type="ARBA" id="ARBA00022989"/>
    </source>
</evidence>
<evidence type="ECO:0000259" key="8">
    <source>
        <dbReference type="Pfam" id="PF01490"/>
    </source>
</evidence>
<keyword evidence="3 7" id="KW-0812">Transmembrane</keyword>
<dbReference type="InterPro" id="IPR013057">
    <property type="entry name" value="AA_transpt_TM"/>
</dbReference>
<dbReference type="GO" id="GO:0006865">
    <property type="term" value="P:amino acid transport"/>
    <property type="evidence" value="ECO:0007669"/>
    <property type="project" value="UniProtKB-KW"/>
</dbReference>
<sequence>MENGVLKGGAPPPKRPIPELYLPMNHHKLPLDDIDCVSSTTLPSRGSSRVGMGWRDSLLDSSGAGPGWGKFYVSPLQLSLCYSAVVAFTLLAWRAEPQGVLATNKPIARKQVCKSKGGSIFRPQHSPEVDFPVNIVDHIATILAAMLPFFGDLMALYGAFGCIPLDIILPMVFYNKTFKPSKYNVIFWGQYDDNNRCLIAGRDRSNSIRLQNNF</sequence>
<evidence type="ECO:0000256" key="6">
    <source>
        <dbReference type="ARBA" id="ARBA00023136"/>
    </source>
</evidence>
<evidence type="ECO:0000256" key="3">
    <source>
        <dbReference type="ARBA" id="ARBA00022692"/>
    </source>
</evidence>
<dbReference type="Proteomes" id="UP001187192">
    <property type="component" value="Unassembled WGS sequence"/>
</dbReference>
<accession>A0AA88DJW4</accession>